<dbReference type="Pfam" id="PF12674">
    <property type="entry name" value="Zn_ribbon_2"/>
    <property type="match status" value="1"/>
</dbReference>
<gene>
    <name evidence="2" type="ORF">F8154_05390</name>
</gene>
<dbReference type="AlphaFoldDB" id="A0A6I0FAA2"/>
<name>A0A6I0FAA2_9FIRM</name>
<dbReference type="InterPro" id="IPR025868">
    <property type="entry name" value="Zn_ribbon_dom_put"/>
</dbReference>
<comment type="caution">
    <text evidence="2">The sequence shown here is derived from an EMBL/GenBank/DDBJ whole genome shotgun (WGS) entry which is preliminary data.</text>
</comment>
<evidence type="ECO:0000313" key="2">
    <source>
        <dbReference type="EMBL" id="KAB3535734.1"/>
    </source>
</evidence>
<organism evidence="2 3">
    <name type="scientific">Alkaliphilus pronyensis</name>
    <dbReference type="NCBI Taxonomy" id="1482732"/>
    <lineage>
        <taxon>Bacteria</taxon>
        <taxon>Bacillati</taxon>
        <taxon>Bacillota</taxon>
        <taxon>Clostridia</taxon>
        <taxon>Peptostreptococcales</taxon>
        <taxon>Natronincolaceae</taxon>
        <taxon>Alkaliphilus</taxon>
    </lineage>
</organism>
<protein>
    <submittedName>
        <fullName evidence="2">Transcriptional regulator</fullName>
    </submittedName>
</protein>
<keyword evidence="3" id="KW-1185">Reference proteome</keyword>
<dbReference type="OrthoDB" id="9801008at2"/>
<dbReference type="EMBL" id="WBZC01000015">
    <property type="protein sequence ID" value="KAB3535734.1"/>
    <property type="molecule type" value="Genomic_DNA"/>
</dbReference>
<proteinExistence type="predicted"/>
<feature type="domain" description="Putative zinc ribbon" evidence="1">
    <location>
        <begin position="5"/>
        <end position="86"/>
    </location>
</feature>
<evidence type="ECO:0000313" key="3">
    <source>
        <dbReference type="Proteomes" id="UP000432715"/>
    </source>
</evidence>
<reference evidence="2 3" key="1">
    <citation type="submission" date="2019-10" db="EMBL/GenBank/DDBJ databases">
        <title>Alkaliphilus serpentinus sp. nov. and Alkaliphilus pronyensis sp. nov., two novel anaerobic alkaliphilic species isolated from the serpentinized-hosted hydrothermal field of the Prony Bay (New Caledonia).</title>
        <authorList>
            <person name="Postec A."/>
        </authorList>
    </citation>
    <scope>NUCLEOTIDE SEQUENCE [LARGE SCALE GENOMIC DNA]</scope>
    <source>
        <strain evidence="2 3">LacV</strain>
    </source>
</reference>
<evidence type="ECO:0000259" key="1">
    <source>
        <dbReference type="Pfam" id="PF12674"/>
    </source>
</evidence>
<dbReference type="Proteomes" id="UP000432715">
    <property type="component" value="Unassembled WGS sequence"/>
</dbReference>
<sequence>MQENYCQCCGMPMGQTDEMYGLEKDGSKSKDYCKHCYENGEFTFNGTMEEMIELCAPYMAESNKEMSEDEAKKMMQEFFPTLKRWRK</sequence>
<accession>A0A6I0FAA2</accession>
<dbReference type="RefSeq" id="WP_151860581.1">
    <property type="nucleotide sequence ID" value="NZ_WBZC01000015.1"/>
</dbReference>